<name>A0ABS3XEZ3_9ACTN</name>
<gene>
    <name evidence="3" type="ORF">ITI46_19915</name>
</gene>
<organism evidence="3 4">
    <name type="scientific">Streptomyces oryzae</name>
    <dbReference type="NCBI Taxonomy" id="1434886"/>
    <lineage>
        <taxon>Bacteria</taxon>
        <taxon>Bacillati</taxon>
        <taxon>Actinomycetota</taxon>
        <taxon>Actinomycetes</taxon>
        <taxon>Kitasatosporales</taxon>
        <taxon>Streptomycetaceae</taxon>
        <taxon>Streptomyces</taxon>
    </lineage>
</organism>
<accession>A0ABS3XEZ3</accession>
<evidence type="ECO:0000256" key="1">
    <source>
        <dbReference type="SAM" id="MobiDB-lite"/>
    </source>
</evidence>
<feature type="region of interest" description="Disordered" evidence="1">
    <location>
        <begin position="103"/>
        <end position="122"/>
    </location>
</feature>
<reference evidence="3 4" key="1">
    <citation type="submission" date="2020-11" db="EMBL/GenBank/DDBJ databases">
        <title>Streptomyces spirodelae sp. nov., isolated from duckweed.</title>
        <authorList>
            <person name="Saimee Y."/>
            <person name="Duangmal K."/>
        </authorList>
    </citation>
    <scope>NUCLEOTIDE SEQUENCE [LARGE SCALE GENOMIC DNA]</scope>
    <source>
        <strain evidence="3 4">S16-07</strain>
    </source>
</reference>
<dbReference type="EMBL" id="JADKMA010000101">
    <property type="protein sequence ID" value="MBO8193913.1"/>
    <property type="molecule type" value="Genomic_DNA"/>
</dbReference>
<comment type="caution">
    <text evidence="3">The sequence shown here is derived from an EMBL/GenBank/DDBJ whole genome shotgun (WGS) entry which is preliminary data.</text>
</comment>
<evidence type="ECO:0000256" key="2">
    <source>
        <dbReference type="SAM" id="Phobius"/>
    </source>
</evidence>
<keyword evidence="4" id="KW-1185">Reference proteome</keyword>
<feature type="compositionally biased region" description="Polar residues" evidence="1">
    <location>
        <begin position="111"/>
        <end position="122"/>
    </location>
</feature>
<keyword evidence="2" id="KW-0812">Transmembrane</keyword>
<dbReference type="Proteomes" id="UP001519064">
    <property type="component" value="Unassembled WGS sequence"/>
</dbReference>
<dbReference type="InterPro" id="IPR021362">
    <property type="entry name" value="DUF2834"/>
</dbReference>
<evidence type="ECO:0000313" key="3">
    <source>
        <dbReference type="EMBL" id="MBO8193913.1"/>
    </source>
</evidence>
<keyword evidence="2" id="KW-1133">Transmembrane helix</keyword>
<sequence>MGAMAVTYVLDHADGGPLGLVADFLRDATTNLASRFVYADLVLVWIVLAAFMVAEARRLGIRHVWAYIVGAPVLALCVSFPVFMFVRQLKIAAAREKPHPARVRLPAATGPATSGETRGTQR</sequence>
<proteinExistence type="predicted"/>
<evidence type="ECO:0000313" key="4">
    <source>
        <dbReference type="Proteomes" id="UP001519064"/>
    </source>
</evidence>
<feature type="transmembrane region" description="Helical" evidence="2">
    <location>
        <begin position="36"/>
        <end position="53"/>
    </location>
</feature>
<feature type="transmembrane region" description="Helical" evidence="2">
    <location>
        <begin position="65"/>
        <end position="86"/>
    </location>
</feature>
<protein>
    <submittedName>
        <fullName evidence="3">DUF2834 domain-containing protein</fullName>
    </submittedName>
</protein>
<dbReference type="Pfam" id="PF11196">
    <property type="entry name" value="DUF2834"/>
    <property type="match status" value="1"/>
</dbReference>
<keyword evidence="2" id="KW-0472">Membrane</keyword>